<dbReference type="Proteomes" id="UP001597368">
    <property type="component" value="Unassembled WGS sequence"/>
</dbReference>
<sequence length="239" mass="25380">MAALSACSPSAALPKEDGWDIAGPQTASGAWDRTALSPLLPGEVTNGPRDRPLVALTFHGAGTPALAEKVLAAIEREHARATVLAVGTWLDRAIADRIVGAGHDLGNHTMHHLDISALSEDQARREIEECAERLHDLTGSVGSWFRQSATQHATPVIQDLARRTGYRTCLSYDVDAGDNLNPGRGAITSNVLDAVRPGSIVSMHLGHPQTLAALPRILDGLHQRDLRAVTVTELLARGG</sequence>
<evidence type="ECO:0000259" key="2">
    <source>
        <dbReference type="PROSITE" id="PS51677"/>
    </source>
</evidence>
<dbReference type="CDD" id="cd10917">
    <property type="entry name" value="CE4_NodB_like_6s_7s"/>
    <property type="match status" value="1"/>
</dbReference>
<dbReference type="InterPro" id="IPR050248">
    <property type="entry name" value="Polysacc_deacetylase_ArnD"/>
</dbReference>
<dbReference type="SUPFAM" id="SSF88713">
    <property type="entry name" value="Glycoside hydrolase/deacetylase"/>
    <property type="match status" value="1"/>
</dbReference>
<dbReference type="EMBL" id="JBHUFV010000022">
    <property type="protein sequence ID" value="MFD1932947.1"/>
    <property type="molecule type" value="Genomic_DNA"/>
</dbReference>
<gene>
    <name evidence="3" type="ORF">ACFSKW_15835</name>
</gene>
<evidence type="ECO:0000313" key="4">
    <source>
        <dbReference type="Proteomes" id="UP001597368"/>
    </source>
</evidence>
<feature type="domain" description="NodB homology" evidence="2">
    <location>
        <begin position="52"/>
        <end position="229"/>
    </location>
</feature>
<proteinExistence type="predicted"/>
<feature type="compositionally biased region" description="Low complexity" evidence="1">
    <location>
        <begin position="1"/>
        <end position="13"/>
    </location>
</feature>
<accession>A0ABW4STT7</accession>
<evidence type="ECO:0000313" key="3">
    <source>
        <dbReference type="EMBL" id="MFD1932947.1"/>
    </source>
</evidence>
<keyword evidence="3" id="KW-0378">Hydrolase</keyword>
<dbReference type="PANTHER" id="PTHR10587">
    <property type="entry name" value="GLYCOSYL TRANSFERASE-RELATED"/>
    <property type="match status" value="1"/>
</dbReference>
<evidence type="ECO:0000256" key="1">
    <source>
        <dbReference type="SAM" id="MobiDB-lite"/>
    </source>
</evidence>
<dbReference type="Gene3D" id="3.20.20.370">
    <property type="entry name" value="Glycoside hydrolase/deacetylase"/>
    <property type="match status" value="1"/>
</dbReference>
<reference evidence="4" key="1">
    <citation type="journal article" date="2019" name="Int. J. Syst. Evol. Microbiol.">
        <title>The Global Catalogue of Microorganisms (GCM) 10K type strain sequencing project: providing services to taxonomists for standard genome sequencing and annotation.</title>
        <authorList>
            <consortium name="The Broad Institute Genomics Platform"/>
            <consortium name="The Broad Institute Genome Sequencing Center for Infectious Disease"/>
            <person name="Wu L."/>
            <person name="Ma J."/>
        </authorList>
    </citation>
    <scope>NUCLEOTIDE SEQUENCE [LARGE SCALE GENOMIC DNA]</scope>
    <source>
        <strain evidence="4">ICMP 6774ER</strain>
    </source>
</reference>
<dbReference type="RefSeq" id="WP_379572986.1">
    <property type="nucleotide sequence ID" value="NZ_JBHUFV010000022.1"/>
</dbReference>
<protein>
    <submittedName>
        <fullName evidence="3">Polysaccharide deacetylase family protein</fullName>
        <ecNumber evidence="3">3.-.-.-</ecNumber>
    </submittedName>
</protein>
<feature type="region of interest" description="Disordered" evidence="1">
    <location>
        <begin position="1"/>
        <end position="25"/>
    </location>
</feature>
<dbReference type="InterPro" id="IPR002509">
    <property type="entry name" value="NODB_dom"/>
</dbReference>
<dbReference type="EC" id="3.-.-.-" evidence="3"/>
<comment type="caution">
    <text evidence="3">The sequence shown here is derived from an EMBL/GenBank/DDBJ whole genome shotgun (WGS) entry which is preliminary data.</text>
</comment>
<dbReference type="GO" id="GO:0016787">
    <property type="term" value="F:hydrolase activity"/>
    <property type="evidence" value="ECO:0007669"/>
    <property type="project" value="UniProtKB-KW"/>
</dbReference>
<name>A0ABW4STT7_9ACTN</name>
<dbReference type="Pfam" id="PF01522">
    <property type="entry name" value="Polysacc_deac_1"/>
    <property type="match status" value="1"/>
</dbReference>
<organism evidence="3 4">
    <name type="scientific">Nonomuraea mangrovi</name>
    <dbReference type="NCBI Taxonomy" id="2316207"/>
    <lineage>
        <taxon>Bacteria</taxon>
        <taxon>Bacillati</taxon>
        <taxon>Actinomycetota</taxon>
        <taxon>Actinomycetes</taxon>
        <taxon>Streptosporangiales</taxon>
        <taxon>Streptosporangiaceae</taxon>
        <taxon>Nonomuraea</taxon>
    </lineage>
</organism>
<keyword evidence="4" id="KW-1185">Reference proteome</keyword>
<dbReference type="InterPro" id="IPR011330">
    <property type="entry name" value="Glyco_hydro/deAcase_b/a-brl"/>
</dbReference>
<dbReference type="PROSITE" id="PS51677">
    <property type="entry name" value="NODB"/>
    <property type="match status" value="1"/>
</dbReference>